<dbReference type="RefSeq" id="WP_182174093.1">
    <property type="nucleotide sequence ID" value="NZ_JACFXU010000017.1"/>
</dbReference>
<dbReference type="InterPro" id="IPR003787">
    <property type="entry name" value="Sulphur_relay_DsrE/F-like"/>
</dbReference>
<reference evidence="1 2" key="1">
    <citation type="submission" date="2020-07" db="EMBL/GenBank/DDBJ databases">
        <title>Halieaceae bacterium, F7430, whole genome shotgun sequencing project.</title>
        <authorList>
            <person name="Jiang S."/>
            <person name="Liu Z.W."/>
            <person name="Du Z.J."/>
        </authorList>
    </citation>
    <scope>NUCLEOTIDE SEQUENCE [LARGE SCALE GENOMIC DNA]</scope>
    <source>
        <strain evidence="1 2">F7430</strain>
    </source>
</reference>
<gene>
    <name evidence="1" type="ORF">H2508_12260</name>
</gene>
<evidence type="ECO:0000313" key="2">
    <source>
        <dbReference type="Proteomes" id="UP000539350"/>
    </source>
</evidence>
<proteinExistence type="predicted"/>
<organism evidence="1 2">
    <name type="scientific">Sediminihaliea albiluteola</name>
    <dbReference type="NCBI Taxonomy" id="2758564"/>
    <lineage>
        <taxon>Bacteria</taxon>
        <taxon>Pseudomonadati</taxon>
        <taxon>Pseudomonadota</taxon>
        <taxon>Gammaproteobacteria</taxon>
        <taxon>Cellvibrionales</taxon>
        <taxon>Halieaceae</taxon>
        <taxon>Sediminihaliea</taxon>
    </lineage>
</organism>
<name>A0A7W2YK73_9GAMM</name>
<dbReference type="InterPro" id="IPR027396">
    <property type="entry name" value="DsrEFH-like"/>
</dbReference>
<dbReference type="AlphaFoldDB" id="A0A7W2YK73"/>
<protein>
    <submittedName>
        <fullName evidence="1">DsrE family protein</fullName>
    </submittedName>
</protein>
<dbReference type="Gene3D" id="3.40.1260.10">
    <property type="entry name" value="DsrEFH-like"/>
    <property type="match status" value="1"/>
</dbReference>
<evidence type="ECO:0000313" key="1">
    <source>
        <dbReference type="EMBL" id="MBA6413885.1"/>
    </source>
</evidence>
<keyword evidence="2" id="KW-1185">Reference proteome</keyword>
<sequence>MKVLQIVEQAFRATGEEQDDTILWLSRSMRAVGAELHLLLNGNAAYYAVQQGHLPPLRFGHWQQSHPANIEQDLQALIDSGVTVSVVEEALVERGLAQKPSIKGLQRLPRKALASLYNSVDQVWQW</sequence>
<accession>A0A7W2YK73</accession>
<dbReference type="SUPFAM" id="SSF75169">
    <property type="entry name" value="DsrEFH-like"/>
    <property type="match status" value="1"/>
</dbReference>
<dbReference type="Pfam" id="PF02635">
    <property type="entry name" value="DsrE"/>
    <property type="match status" value="1"/>
</dbReference>
<dbReference type="Proteomes" id="UP000539350">
    <property type="component" value="Unassembled WGS sequence"/>
</dbReference>
<dbReference type="EMBL" id="JACFXU010000017">
    <property type="protein sequence ID" value="MBA6413885.1"/>
    <property type="molecule type" value="Genomic_DNA"/>
</dbReference>
<comment type="caution">
    <text evidence="1">The sequence shown here is derived from an EMBL/GenBank/DDBJ whole genome shotgun (WGS) entry which is preliminary data.</text>
</comment>